<sequence>MSLLLHPMNPQRKMSVRQIKCLSTPPKLDPSIPILHYLTVLKSISNHAHQLSEQSYSLFLQDNFLFGGSSLLTPVSAPDPITSSSSSSRIRVTVSDDVHDRLAMSMVLAMRFIKVALVFLPKLPTFRRHLHSAALKPFEAEAACFLKQIHQYCESGTKMYLLARSTTKIPTTTTDTVVEQLSQSTATTTTTSTTDTTLAPTRPNAFSSTDALHSPSPIPSPSDSRGCASIDSVATAELVHKPKLPDDGEDLERAKELARIDRAVDDRLRKVDAELEKSTMLFRGRSSRSTSLQRYAKGQRDSKMENINSSNDNDYDHDIDNDSEYDNRSRCDLMDQRLLMRFESFEKTTNRTMPDQYYALRSNLAPQGQGLPSSSSSSTPSAPLSPSPSRPSPSLMPVPLSSPLPSRRPLCLTSEHPTVPQNTIPRQSKVKSMIHEMNRRSILELNAPTSTTPGKMDDSALKRLSVGSYVGGQLQSTGHVQASRPAPLQASQVGRGAMKNGLSEPGMERTIPPTQFTYSTRVKRLDHDNSKVVAWLGSTAFTGLSNDQQQDHDGYEYEDIVEDDDEGSFKGLIRVPTQSSVVSSPSHGSKASLSNTWQPLCASASSDTRRPNVGMNEGDSQEDDSDNEPLQYLDVYSPEKGAETKGQLVPLPRCGGTAMSIIDQLTHDHHLCTSSRNSSASCSRTSVDILDRTTGLGSSSHDLESEQVRTGLEPLEGRYPWSREMVGSSTANGPPPKDNRTMSVASTTPTTFIQQPWSSPSPPLHASKLSPTSTGSTSSLHFPTPYPN</sequence>
<name>A0A9P6Q5T8_9FUNG</name>
<feature type="compositionally biased region" description="Low complexity" evidence="1">
    <location>
        <begin position="184"/>
        <end position="201"/>
    </location>
</feature>
<dbReference type="AlphaFoldDB" id="A0A9P6Q5T8"/>
<proteinExistence type="predicted"/>
<comment type="caution">
    <text evidence="2">The sequence shown here is derived from an EMBL/GenBank/DDBJ whole genome shotgun (WGS) entry which is preliminary data.</text>
</comment>
<evidence type="ECO:0000256" key="1">
    <source>
        <dbReference type="SAM" id="MobiDB-lite"/>
    </source>
</evidence>
<reference evidence="2" key="1">
    <citation type="journal article" date="2020" name="Fungal Divers.">
        <title>Resolving the Mortierellaceae phylogeny through synthesis of multi-gene phylogenetics and phylogenomics.</title>
        <authorList>
            <person name="Vandepol N."/>
            <person name="Liber J."/>
            <person name="Desiro A."/>
            <person name="Na H."/>
            <person name="Kennedy M."/>
            <person name="Barry K."/>
            <person name="Grigoriev I.V."/>
            <person name="Miller A.N."/>
            <person name="O'Donnell K."/>
            <person name="Stajich J.E."/>
            <person name="Bonito G."/>
        </authorList>
    </citation>
    <scope>NUCLEOTIDE SEQUENCE</scope>
    <source>
        <strain evidence="2">KOD948</strain>
    </source>
</reference>
<protein>
    <submittedName>
        <fullName evidence="2">Uncharacterized protein</fullName>
    </submittedName>
</protein>
<feature type="compositionally biased region" description="Polar residues" evidence="1">
    <location>
        <begin position="415"/>
        <end position="426"/>
    </location>
</feature>
<gene>
    <name evidence="2" type="ORF">BG011_003148</name>
</gene>
<feature type="compositionally biased region" description="Polar residues" evidence="1">
    <location>
        <begin position="741"/>
        <end position="758"/>
    </location>
</feature>
<feature type="region of interest" description="Disordered" evidence="1">
    <location>
        <begin position="365"/>
        <end position="427"/>
    </location>
</feature>
<accession>A0A9P6Q5T8</accession>
<feature type="compositionally biased region" description="Pro residues" evidence="1">
    <location>
        <begin position="383"/>
        <end position="402"/>
    </location>
</feature>
<dbReference type="EMBL" id="JAAAJA010000210">
    <property type="protein sequence ID" value="KAG0258690.1"/>
    <property type="molecule type" value="Genomic_DNA"/>
</dbReference>
<evidence type="ECO:0000313" key="2">
    <source>
        <dbReference type="EMBL" id="KAG0258690.1"/>
    </source>
</evidence>
<dbReference type="OrthoDB" id="2450113at2759"/>
<dbReference type="Proteomes" id="UP000726737">
    <property type="component" value="Unassembled WGS sequence"/>
</dbReference>
<feature type="region of interest" description="Disordered" evidence="1">
    <location>
        <begin position="602"/>
        <end position="629"/>
    </location>
</feature>
<keyword evidence="3" id="KW-1185">Reference proteome</keyword>
<feature type="compositionally biased region" description="Basic and acidic residues" evidence="1">
    <location>
        <begin position="314"/>
        <end position="327"/>
    </location>
</feature>
<feature type="region of interest" description="Disordered" evidence="1">
    <location>
        <begin position="283"/>
        <end position="327"/>
    </location>
</feature>
<feature type="compositionally biased region" description="Low complexity" evidence="1">
    <location>
        <begin position="767"/>
        <end position="779"/>
    </location>
</feature>
<organism evidence="2 3">
    <name type="scientific">Mortierella polycephala</name>
    <dbReference type="NCBI Taxonomy" id="41804"/>
    <lineage>
        <taxon>Eukaryota</taxon>
        <taxon>Fungi</taxon>
        <taxon>Fungi incertae sedis</taxon>
        <taxon>Mucoromycota</taxon>
        <taxon>Mortierellomycotina</taxon>
        <taxon>Mortierellomycetes</taxon>
        <taxon>Mortierellales</taxon>
        <taxon>Mortierellaceae</taxon>
        <taxon>Mortierella</taxon>
    </lineage>
</organism>
<feature type="compositionally biased region" description="Low complexity" evidence="1">
    <location>
        <begin position="371"/>
        <end position="382"/>
    </location>
</feature>
<evidence type="ECO:0000313" key="3">
    <source>
        <dbReference type="Proteomes" id="UP000726737"/>
    </source>
</evidence>
<feature type="region of interest" description="Disordered" evidence="1">
    <location>
        <begin position="180"/>
        <end position="228"/>
    </location>
</feature>
<feature type="region of interest" description="Disordered" evidence="1">
    <location>
        <begin position="724"/>
        <end position="788"/>
    </location>
</feature>